<dbReference type="PANTHER" id="PTHR31297:SF41">
    <property type="entry name" value="ENDOGLUCANASE, PUTATIVE (AFU_ORTHOLOGUE AFUA_5G01830)-RELATED"/>
    <property type="match status" value="1"/>
</dbReference>
<gene>
    <name evidence="9" type="ORF">Q2T52_11955</name>
</gene>
<evidence type="ECO:0000256" key="7">
    <source>
        <dbReference type="RuleBase" id="RU361153"/>
    </source>
</evidence>
<evidence type="ECO:0000256" key="2">
    <source>
        <dbReference type="ARBA" id="ARBA00022801"/>
    </source>
</evidence>
<keyword evidence="10" id="KW-1185">Reference proteome</keyword>
<protein>
    <submittedName>
        <fullName evidence="9">Cellulase family glycosylhydrolase</fullName>
    </submittedName>
</protein>
<proteinExistence type="inferred from homology"/>
<keyword evidence="3" id="KW-0136">Cellulose degradation</keyword>
<comment type="similarity">
    <text evidence="1 7">Belongs to the glycosyl hydrolase 5 (cellulase A) family.</text>
</comment>
<evidence type="ECO:0000256" key="1">
    <source>
        <dbReference type="ARBA" id="ARBA00005641"/>
    </source>
</evidence>
<evidence type="ECO:0000256" key="5">
    <source>
        <dbReference type="ARBA" id="ARBA00023295"/>
    </source>
</evidence>
<organism evidence="9 10">
    <name type="scientific">Rhizobium oryzicola</name>
    <dbReference type="NCBI Taxonomy" id="1232668"/>
    <lineage>
        <taxon>Bacteria</taxon>
        <taxon>Pseudomonadati</taxon>
        <taxon>Pseudomonadota</taxon>
        <taxon>Alphaproteobacteria</taxon>
        <taxon>Hyphomicrobiales</taxon>
        <taxon>Rhizobiaceae</taxon>
        <taxon>Rhizobium/Agrobacterium group</taxon>
        <taxon>Rhizobium</taxon>
    </lineage>
</organism>
<name>A0ABT8SWS3_9HYPH</name>
<keyword evidence="2 7" id="KW-0378">Hydrolase</keyword>
<evidence type="ECO:0000259" key="8">
    <source>
        <dbReference type="Pfam" id="PF00150"/>
    </source>
</evidence>
<reference evidence="9" key="2">
    <citation type="submission" date="2023-07" db="EMBL/GenBank/DDBJ databases">
        <authorList>
            <person name="Sun H."/>
        </authorList>
    </citation>
    <scope>NUCLEOTIDE SEQUENCE</scope>
    <source>
        <strain evidence="9">05753</strain>
    </source>
</reference>
<dbReference type="Proteomes" id="UP001169006">
    <property type="component" value="Unassembled WGS sequence"/>
</dbReference>
<dbReference type="InterPro" id="IPR001547">
    <property type="entry name" value="Glyco_hydro_5"/>
</dbReference>
<sequence>MLLQVVPSPSSAAPLPLKRGVGLHEWLNWSPLKKDGSYRWPPYRSVGEWLSGGRPLADWPKGDPFQKIRLLGFDFVRLTVDPGPLLDSNGPRRQQALKLLSDAVERLTRAGLKVVFNLHGVSQVPAYDMTILYGGANSQGVFRYRAMVKDVAAMLVKHGADKVAFEPYNEPAYYPCDANGTDDWQRIMAATVADIRSINRALTIVVTGACGGSITGLTNLDPKFDDENVYYSFHMYEPHSFTHQKADWENGFFSGFPWPAKTGTPANVIEGLRAHMLAEGLSPLQQEANITRLKPEIDDYFKEDWSAATMQARIEEAVTWADRHGIAPHRLFMGEFGVMRMSTDGRSGAYDADRLSYLQTLRSIAEKQGIPWSVWEYSNPYGMSVIEPKGPAVPDQRMLEALGLSAPQ</sequence>
<dbReference type="Gene3D" id="3.20.20.80">
    <property type="entry name" value="Glycosidases"/>
    <property type="match status" value="1"/>
</dbReference>
<evidence type="ECO:0000313" key="9">
    <source>
        <dbReference type="EMBL" id="MDO1582796.1"/>
    </source>
</evidence>
<dbReference type="EMBL" id="JAUKWQ010000003">
    <property type="protein sequence ID" value="MDO1582796.1"/>
    <property type="molecule type" value="Genomic_DNA"/>
</dbReference>
<keyword evidence="5 7" id="KW-0326">Glycosidase</keyword>
<dbReference type="InterPro" id="IPR050386">
    <property type="entry name" value="Glycosyl_hydrolase_5"/>
</dbReference>
<comment type="caution">
    <text evidence="9">The sequence shown here is derived from an EMBL/GenBank/DDBJ whole genome shotgun (WGS) entry which is preliminary data.</text>
</comment>
<accession>A0ABT8SWS3</accession>
<feature type="domain" description="Glycoside hydrolase family 5" evidence="8">
    <location>
        <begin position="65"/>
        <end position="379"/>
    </location>
</feature>
<dbReference type="PANTHER" id="PTHR31297">
    <property type="entry name" value="GLUCAN ENDO-1,6-BETA-GLUCOSIDASE B"/>
    <property type="match status" value="1"/>
</dbReference>
<evidence type="ECO:0000256" key="6">
    <source>
        <dbReference type="ARBA" id="ARBA00023326"/>
    </source>
</evidence>
<evidence type="ECO:0000313" key="10">
    <source>
        <dbReference type="Proteomes" id="UP001169006"/>
    </source>
</evidence>
<dbReference type="SUPFAM" id="SSF51445">
    <property type="entry name" value="(Trans)glycosidases"/>
    <property type="match status" value="1"/>
</dbReference>
<dbReference type="Pfam" id="PF00150">
    <property type="entry name" value="Cellulase"/>
    <property type="match status" value="1"/>
</dbReference>
<evidence type="ECO:0000256" key="3">
    <source>
        <dbReference type="ARBA" id="ARBA00023001"/>
    </source>
</evidence>
<keyword evidence="4" id="KW-0119">Carbohydrate metabolism</keyword>
<reference evidence="9" key="1">
    <citation type="journal article" date="2015" name="Int. J. Syst. Evol. Microbiol.">
        <title>Rhizobium oryzicola sp. nov., potential plant-growth-promoting endophytic bacteria isolated from rice roots.</title>
        <authorList>
            <person name="Zhang X.X."/>
            <person name="Gao J.S."/>
            <person name="Cao Y.H."/>
            <person name="Sheirdil R.A."/>
            <person name="Wang X.C."/>
            <person name="Zhang L."/>
        </authorList>
    </citation>
    <scope>NUCLEOTIDE SEQUENCE</scope>
    <source>
        <strain evidence="9">05753</strain>
    </source>
</reference>
<evidence type="ECO:0000256" key="4">
    <source>
        <dbReference type="ARBA" id="ARBA00023277"/>
    </source>
</evidence>
<dbReference type="InterPro" id="IPR017853">
    <property type="entry name" value="GH"/>
</dbReference>
<keyword evidence="6" id="KW-0624">Polysaccharide degradation</keyword>